<reference evidence="1" key="1">
    <citation type="submission" date="2019-01" db="EMBL/GenBank/DDBJ databases">
        <title>Draft genome sequences of three monokaryotic isolates of the white-rot basidiomycete fungus Dichomitus squalens.</title>
        <authorList>
            <consortium name="DOE Joint Genome Institute"/>
            <person name="Lopez S.C."/>
            <person name="Andreopoulos B."/>
            <person name="Pangilinan J."/>
            <person name="Lipzen A."/>
            <person name="Riley R."/>
            <person name="Ahrendt S."/>
            <person name="Ng V."/>
            <person name="Barry K."/>
            <person name="Daum C."/>
            <person name="Grigoriev I.V."/>
            <person name="Hilden K.S."/>
            <person name="Makela M.R."/>
            <person name="de Vries R.P."/>
        </authorList>
    </citation>
    <scope>NUCLEOTIDE SEQUENCE [LARGE SCALE GENOMIC DNA]</scope>
    <source>
        <strain evidence="1">OM18370.1</strain>
    </source>
</reference>
<dbReference type="Proteomes" id="UP000292957">
    <property type="component" value="Unassembled WGS sequence"/>
</dbReference>
<name>A0A4Q9MS57_9APHY</name>
<dbReference type="AlphaFoldDB" id="A0A4Q9MS57"/>
<organism evidence="1">
    <name type="scientific">Dichomitus squalens</name>
    <dbReference type="NCBI Taxonomy" id="114155"/>
    <lineage>
        <taxon>Eukaryota</taxon>
        <taxon>Fungi</taxon>
        <taxon>Dikarya</taxon>
        <taxon>Basidiomycota</taxon>
        <taxon>Agaricomycotina</taxon>
        <taxon>Agaricomycetes</taxon>
        <taxon>Polyporales</taxon>
        <taxon>Polyporaceae</taxon>
        <taxon>Dichomitus</taxon>
    </lineage>
</organism>
<dbReference type="EMBL" id="ML143415">
    <property type="protein sequence ID" value="TBU29121.1"/>
    <property type="molecule type" value="Genomic_DNA"/>
</dbReference>
<protein>
    <submittedName>
        <fullName evidence="1">Uncharacterized protein</fullName>
    </submittedName>
</protein>
<accession>A0A4Q9MS57</accession>
<feature type="non-terminal residue" evidence="1">
    <location>
        <position position="1"/>
    </location>
</feature>
<sequence length="87" mass="9635">TTRMKSRQPDVTNFWAFPLFQLPTGLRQRCWPNGIVYCSGNSRDGEEKTLPRALCSKASFPATITSTIGWAQVAALLGQLKLLVGEH</sequence>
<gene>
    <name evidence="1" type="ORF">BD311DRAFT_757011</name>
</gene>
<evidence type="ECO:0000313" key="1">
    <source>
        <dbReference type="EMBL" id="TBU29121.1"/>
    </source>
</evidence>
<proteinExistence type="predicted"/>